<evidence type="ECO:0000256" key="2">
    <source>
        <dbReference type="ARBA" id="ARBA00023027"/>
    </source>
</evidence>
<dbReference type="Pfam" id="PF02826">
    <property type="entry name" value="2-Hacid_dh_C"/>
    <property type="match status" value="1"/>
</dbReference>
<sequence length="317" mass="35823">MKAIIAIIPNLQANLLEKIKNICPNYEVEWFDQINPADYSLIEIIFGWNNQVKENLDQMNQLEWVQVESAGVDYLPKEIIENPDLMVSTTTGIHASAITESVFAYILGKGRGLYQSLKAQEDRTWSPVSAQQLHTLPGKCMLIFGTGNIGQEIARMASAFGMRVRGVNTNGRDIENFSKCYTLANARRMLNTAHIVVNAMPLTNETRAYFNRKFFADMNDQALFINIGRGGSVVEDDLYQAIQEKEIAGAYLDVFEEEPLSDRSPLWASEGITITPHITGQMHDYQDKVFPIFYENLQSYCQTGQLARNQLDKSKGY</sequence>
<dbReference type="GO" id="GO:0051287">
    <property type="term" value="F:NAD binding"/>
    <property type="evidence" value="ECO:0007669"/>
    <property type="project" value="InterPro"/>
</dbReference>
<dbReference type="EMBL" id="FOEN01000001">
    <property type="protein sequence ID" value="SEP57372.1"/>
    <property type="molecule type" value="Genomic_DNA"/>
</dbReference>
<organism evidence="4 5">
    <name type="scientific">Ignavigranum ruoffiae</name>
    <dbReference type="NCBI Taxonomy" id="89093"/>
    <lineage>
        <taxon>Bacteria</taxon>
        <taxon>Bacillati</taxon>
        <taxon>Bacillota</taxon>
        <taxon>Bacilli</taxon>
        <taxon>Lactobacillales</taxon>
        <taxon>Aerococcaceae</taxon>
        <taxon>Ignavigranum</taxon>
    </lineage>
</organism>
<keyword evidence="2" id="KW-0520">NAD</keyword>
<dbReference type="InterPro" id="IPR006140">
    <property type="entry name" value="D-isomer_DH_NAD-bd"/>
</dbReference>
<evidence type="ECO:0000313" key="5">
    <source>
        <dbReference type="Proteomes" id="UP000198833"/>
    </source>
</evidence>
<protein>
    <submittedName>
        <fullName evidence="4">Phosphoglycerate dehydrogenase</fullName>
    </submittedName>
</protein>
<dbReference type="SUPFAM" id="SSF52283">
    <property type="entry name" value="Formate/glycerate dehydrogenase catalytic domain-like"/>
    <property type="match status" value="1"/>
</dbReference>
<gene>
    <name evidence="4" type="ORF">SAMN04488558_10186</name>
</gene>
<dbReference type="PANTHER" id="PTHR43333:SF1">
    <property type="entry name" value="D-ISOMER SPECIFIC 2-HYDROXYACID DEHYDROGENASE NAD-BINDING DOMAIN-CONTAINING PROTEIN"/>
    <property type="match status" value="1"/>
</dbReference>
<dbReference type="SUPFAM" id="SSF51735">
    <property type="entry name" value="NAD(P)-binding Rossmann-fold domains"/>
    <property type="match status" value="1"/>
</dbReference>
<name>A0A1H8YZ52_9LACT</name>
<dbReference type="GO" id="GO:0016491">
    <property type="term" value="F:oxidoreductase activity"/>
    <property type="evidence" value="ECO:0007669"/>
    <property type="project" value="UniProtKB-KW"/>
</dbReference>
<reference evidence="4 5" key="1">
    <citation type="submission" date="2016-10" db="EMBL/GenBank/DDBJ databases">
        <authorList>
            <person name="de Groot N.N."/>
        </authorList>
    </citation>
    <scope>NUCLEOTIDE SEQUENCE [LARGE SCALE GENOMIC DNA]</scope>
    <source>
        <strain evidence="4 5">DSM 15695</strain>
    </source>
</reference>
<dbReference type="OrthoDB" id="9805416at2"/>
<evidence type="ECO:0000313" key="4">
    <source>
        <dbReference type="EMBL" id="SEP57372.1"/>
    </source>
</evidence>
<dbReference type="STRING" id="89093.SAMN04488558_10186"/>
<keyword evidence="1" id="KW-0560">Oxidoreductase</keyword>
<dbReference type="Proteomes" id="UP000198833">
    <property type="component" value="Unassembled WGS sequence"/>
</dbReference>
<evidence type="ECO:0000259" key="3">
    <source>
        <dbReference type="Pfam" id="PF02826"/>
    </source>
</evidence>
<dbReference type="InterPro" id="IPR036291">
    <property type="entry name" value="NAD(P)-bd_dom_sf"/>
</dbReference>
<dbReference type="Gene3D" id="3.40.50.720">
    <property type="entry name" value="NAD(P)-binding Rossmann-like Domain"/>
    <property type="match status" value="2"/>
</dbReference>
<evidence type="ECO:0000256" key="1">
    <source>
        <dbReference type="ARBA" id="ARBA00023002"/>
    </source>
</evidence>
<dbReference type="AlphaFoldDB" id="A0A1H8YZ52"/>
<accession>A0A1H8YZ52</accession>
<dbReference type="RefSeq" id="WP_092569647.1">
    <property type="nucleotide sequence ID" value="NZ_CALUDV010000004.1"/>
</dbReference>
<feature type="domain" description="D-isomer specific 2-hydroxyacid dehydrogenase NAD-binding" evidence="3">
    <location>
        <begin position="104"/>
        <end position="278"/>
    </location>
</feature>
<keyword evidence="5" id="KW-1185">Reference proteome</keyword>
<dbReference type="PANTHER" id="PTHR43333">
    <property type="entry name" value="2-HACID_DH_C DOMAIN-CONTAINING PROTEIN"/>
    <property type="match status" value="1"/>
</dbReference>
<proteinExistence type="predicted"/>